<sequence>MPESPRYASSMRSGYDSDDRHSHAYGSVRKYRVKTGRVEEITAPRCAPRSDRIEHDHRDDRFSISSSSSSFDHPRMPNTITRGSVQEIRQDQRYNDLYELDRGRQPGPVQSGRWEQNHASPWEVDHEDRKIAIRITNHHDDFHNPDRYQVVTNHGYDYPSYSQSTITRQRSSEPREVITQRVPSRQEQHQLVLKERDQANIRDAISELRIGSRDESDYHRHRKHDQGSNLTHNSSRSIGRISRSRVRHSPSRDSEYIHYDNSPRRAERSQSTNSHHKRHLAEGALAGAGVSALLASNNRNKHDNSSENPGINMLGGAALGAIGVEVLTRAHSHNHGHYHAEDRSRSSSRDSPRHVKSALGIAAASIAAAAATHFVQSHKGNHEDFERGRSRTLSRSKNHKSYHSEHRALSRSHSKRRDQSSVVAKAGAASAAVTGLIQHAQNEAHKRDGHRSRSRLRRGVEVAGVGLAGAAVASLLQRDQREMAYQNRSRSRERGRNESRKRSRSAHPKLHSRSASRMVQYGTDPFYANRHSHTTHSEFRPRSQSRRRRDHSSYRKNNNGSRNQSRIRDILGSAAAAIGVKHSENYEIRNDKSLPRSYSRANSVSKHRSRIVSN</sequence>
<evidence type="ECO:0000256" key="1">
    <source>
        <dbReference type="SAM" id="MobiDB-lite"/>
    </source>
</evidence>
<protein>
    <submittedName>
        <fullName evidence="2">Bgt-4203</fullName>
    </submittedName>
</protein>
<proteinExistence type="predicted"/>
<feature type="region of interest" description="Disordered" evidence="1">
    <location>
        <begin position="1"/>
        <end position="27"/>
    </location>
</feature>
<feature type="compositionally biased region" description="Basic and acidic residues" evidence="1">
    <location>
        <begin position="338"/>
        <end position="353"/>
    </location>
</feature>
<accession>A0A381LI31</accession>
<feature type="region of interest" description="Disordered" evidence="1">
    <location>
        <begin position="159"/>
        <end position="190"/>
    </location>
</feature>
<evidence type="ECO:0000313" key="2">
    <source>
        <dbReference type="EMBL" id="SUZ13564.1"/>
    </source>
</evidence>
<dbReference type="OrthoDB" id="3561737at2759"/>
<feature type="compositionally biased region" description="Basic and acidic residues" evidence="1">
    <location>
        <begin position="205"/>
        <end position="218"/>
    </location>
</feature>
<feature type="compositionally biased region" description="Basic residues" evidence="1">
    <location>
        <begin position="390"/>
        <end position="401"/>
    </location>
</feature>
<feature type="region of interest" description="Disordered" evidence="1">
    <location>
        <begin position="377"/>
        <end position="427"/>
    </location>
</feature>
<organism evidence="2">
    <name type="scientific">Blumeria graminis f. sp. tritici 96224</name>
    <dbReference type="NCBI Taxonomy" id="1268274"/>
    <lineage>
        <taxon>Eukaryota</taxon>
        <taxon>Fungi</taxon>
        <taxon>Dikarya</taxon>
        <taxon>Ascomycota</taxon>
        <taxon>Pezizomycotina</taxon>
        <taxon>Leotiomycetes</taxon>
        <taxon>Erysiphales</taxon>
        <taxon>Erysiphaceae</taxon>
        <taxon>Blumeria</taxon>
    </lineage>
</organism>
<feature type="compositionally biased region" description="Basic and acidic residues" evidence="1">
    <location>
        <begin position="490"/>
        <end position="500"/>
    </location>
</feature>
<feature type="region of interest" description="Disordered" evidence="1">
    <location>
        <begin position="332"/>
        <end position="356"/>
    </location>
</feature>
<feature type="compositionally biased region" description="Basic and acidic residues" evidence="1">
    <location>
        <begin position="170"/>
        <end position="190"/>
    </location>
</feature>
<name>A0A381LI31_BLUGR</name>
<dbReference type="EMBL" id="UIGY01000242">
    <property type="protein sequence ID" value="SUZ13564.1"/>
    <property type="molecule type" value="Genomic_DNA"/>
</dbReference>
<feature type="region of interest" description="Disordered" evidence="1">
    <location>
        <begin position="595"/>
        <end position="614"/>
    </location>
</feature>
<dbReference type="AlphaFoldDB" id="A0A381LI31"/>
<feature type="compositionally biased region" description="Polar residues" evidence="1">
    <location>
        <begin position="160"/>
        <end position="169"/>
    </location>
</feature>
<gene>
    <name evidence="2" type="ORF">BGT96224V2_LOCUS6759</name>
</gene>
<feature type="region of interest" description="Disordered" evidence="1">
    <location>
        <begin position="42"/>
        <end position="79"/>
    </location>
</feature>
<feature type="compositionally biased region" description="Basic residues" evidence="1">
    <location>
        <begin position="501"/>
        <end position="514"/>
    </location>
</feature>
<dbReference type="PANTHER" id="PTHR35487:SF1">
    <property type="entry name" value="DUF3824 DOMAIN-CONTAINING PROTEIN"/>
    <property type="match status" value="1"/>
</dbReference>
<feature type="compositionally biased region" description="Basic and acidic residues" evidence="1">
    <location>
        <begin position="250"/>
        <end position="268"/>
    </location>
</feature>
<feature type="region of interest" description="Disordered" evidence="1">
    <location>
        <begin position="205"/>
        <end position="278"/>
    </location>
</feature>
<feature type="region of interest" description="Disordered" evidence="1">
    <location>
        <begin position="481"/>
        <end position="565"/>
    </location>
</feature>
<dbReference type="PANTHER" id="PTHR35487">
    <property type="entry name" value="DUF3824 DOMAIN-CONTAINING PROTEIN"/>
    <property type="match status" value="1"/>
</dbReference>
<feature type="compositionally biased region" description="Basic and acidic residues" evidence="1">
    <location>
        <begin position="42"/>
        <end position="62"/>
    </location>
</feature>
<feature type="compositionally biased region" description="Basic residues" evidence="1">
    <location>
        <begin position="605"/>
        <end position="614"/>
    </location>
</feature>
<reference evidence="2" key="1">
    <citation type="submission" date="2018-07" db="EMBL/GenBank/DDBJ databases">
        <authorList>
            <person name="Quirk P.G."/>
            <person name="Krulwich T.A."/>
        </authorList>
    </citation>
    <scope>NUCLEOTIDE SEQUENCE</scope>
    <source>
        <strain evidence="2">96224</strain>
    </source>
</reference>
<feature type="compositionally biased region" description="Basic and acidic residues" evidence="1">
    <location>
        <begin position="380"/>
        <end position="389"/>
    </location>
</feature>